<reference evidence="4 5" key="1">
    <citation type="submission" date="2016-01" db="EMBL/GenBank/DDBJ databases">
        <title>Complete genome and mega plasmid sequence of Sphingomonas panacis DCY99 elicits systemic resistance in rice to Xanthomonas oryzae.</title>
        <authorList>
            <person name="Kim Y.J."/>
            <person name="Yang D.C."/>
            <person name="Sing P."/>
        </authorList>
    </citation>
    <scope>NUCLEOTIDE SEQUENCE [LARGE SCALE GENOMIC DNA]</scope>
    <source>
        <strain evidence="4 5">DCY99</strain>
    </source>
</reference>
<dbReference type="InterPro" id="IPR006119">
    <property type="entry name" value="Resolv_N"/>
</dbReference>
<dbReference type="PROSITE" id="PS51737">
    <property type="entry name" value="RECOMBINASE_DNA_BIND"/>
    <property type="match status" value="1"/>
</dbReference>
<protein>
    <submittedName>
        <fullName evidence="4">Transposase</fullName>
    </submittedName>
</protein>
<keyword evidence="5" id="KW-1185">Reference proteome</keyword>
<dbReference type="EMBL" id="CP014168">
    <property type="protein sequence ID" value="AOH86689.1"/>
    <property type="molecule type" value="Genomic_DNA"/>
</dbReference>
<dbReference type="RefSeq" id="WP_069207225.1">
    <property type="nucleotide sequence ID" value="NZ_CP014168.1"/>
</dbReference>
<evidence type="ECO:0000259" key="1">
    <source>
        <dbReference type="PROSITE" id="PS51736"/>
    </source>
</evidence>
<feature type="domain" description="Resolvase/invertase-type recombinase catalytic" evidence="1">
    <location>
        <begin position="19"/>
        <end position="170"/>
    </location>
</feature>
<evidence type="ECO:0000259" key="2">
    <source>
        <dbReference type="PROSITE" id="PS51737"/>
    </source>
</evidence>
<dbReference type="OrthoDB" id="7475655at2"/>
<dbReference type="GO" id="GO:0000150">
    <property type="term" value="F:DNA strand exchange activity"/>
    <property type="evidence" value="ECO:0007669"/>
    <property type="project" value="InterPro"/>
</dbReference>
<evidence type="ECO:0000313" key="5">
    <source>
        <dbReference type="Proteomes" id="UP000094256"/>
    </source>
</evidence>
<accession>A0A1B3ZHW7</accession>
<proteinExistence type="predicted"/>
<dbReference type="CDD" id="cd00338">
    <property type="entry name" value="Ser_Recombinase"/>
    <property type="match status" value="1"/>
</dbReference>
<dbReference type="InterPro" id="IPR011109">
    <property type="entry name" value="DNA_bind_recombinase_dom"/>
</dbReference>
<organism evidence="4 5">
    <name type="scientific">Sphingomonas panacis</name>
    <dbReference type="NCBI Taxonomy" id="1560345"/>
    <lineage>
        <taxon>Bacteria</taxon>
        <taxon>Pseudomonadati</taxon>
        <taxon>Pseudomonadota</taxon>
        <taxon>Alphaproteobacteria</taxon>
        <taxon>Sphingomonadales</taxon>
        <taxon>Sphingomonadaceae</taxon>
        <taxon>Sphingomonas</taxon>
    </lineage>
</organism>
<dbReference type="KEGG" id="span:AWL63_10560"/>
<dbReference type="InterPro" id="IPR038109">
    <property type="entry name" value="DNA_bind_recomb_sf"/>
</dbReference>
<dbReference type="InterPro" id="IPR036162">
    <property type="entry name" value="Resolvase-like_N_sf"/>
</dbReference>
<dbReference type="EMBL" id="CP014168">
    <property type="protein sequence ID" value="AOH87028.1"/>
    <property type="molecule type" value="Genomic_DNA"/>
</dbReference>
<dbReference type="STRING" id="1560345.AWL63_10560"/>
<evidence type="ECO:0000313" key="4">
    <source>
        <dbReference type="EMBL" id="AOH87028.1"/>
    </source>
</evidence>
<dbReference type="Pfam" id="PF07508">
    <property type="entry name" value="Recombinase"/>
    <property type="match status" value="1"/>
</dbReference>
<feature type="domain" description="Recombinase" evidence="2">
    <location>
        <begin position="177"/>
        <end position="322"/>
    </location>
</feature>
<gene>
    <name evidence="3" type="ORF">AWL63_10560</name>
    <name evidence="4" type="ORF">AWL63_22605</name>
</gene>
<dbReference type="KEGG" id="span:AWL63_22605"/>
<dbReference type="GO" id="GO:0003677">
    <property type="term" value="F:DNA binding"/>
    <property type="evidence" value="ECO:0007669"/>
    <property type="project" value="InterPro"/>
</dbReference>
<sequence>MLRSLSSGDPINAVHRAKLAYVYVRQSSVGQIRYHQESTALQYRLVDRALGLGWPRERVEVIDDDLGKSGAEAQHRHGFQRLIAEVGLGHAGLVLSYDASRLARNNSDWHQLLQLCSMFSVLIADSERLYDPAVYHDRLLLGLSGIMSEAELHQIRMRLHQGERQKAARGELRMPLPAGLAQAAGGGIMLNPDAEVQERIRLVFDSFCGLGSAKAVVRYLRKADLALPVRPLRGPAPHAVVWRDANDARVRTILKNPAYAGAYVYGRRCAAPERRSLGTAHPTKAVPREQWEVCIKDAHPGYIGWEEYMTINDRLADNVGNFRVGHRGAPRRGRALLQGIVICGSCARRMALNYSGPESDFPVYRCRGDRDLGAGEYCQEVRAPRVEAEVERLFLAALAPDQLAVTLAALDEINTDAHALDRQWALKRERATYETERARRQYDAVEPENRLVARSLESIWEDKLRDAERIEQDYQRWKTEQASTLSTEERARIAAFGIDLPRLWETLGNADRKAMLRLVIDEVIVDQRRAKGMVWIRILWQTGAATEHWLMRRTQSYADAAQSEQIEKRVRELNAQGCMDAQIAAVLNNEGLRNSRGGAFDNGTIHLLRKRWDIPTAKINGVECNPPRWPDGSYSIQGAADMLGVTAQTVFKWLNKGRLHGRQLAKGQPWQIDLVDEEIGPLKAQVRRTTPSRRTAS</sequence>
<dbReference type="PANTHER" id="PTHR30461:SF23">
    <property type="entry name" value="DNA RECOMBINASE-RELATED"/>
    <property type="match status" value="1"/>
</dbReference>
<dbReference type="SMART" id="SM00857">
    <property type="entry name" value="Resolvase"/>
    <property type="match status" value="1"/>
</dbReference>
<dbReference type="Proteomes" id="UP000094256">
    <property type="component" value="Chromosome"/>
</dbReference>
<name>A0A1B3ZHW7_9SPHN</name>
<dbReference type="PROSITE" id="PS51736">
    <property type="entry name" value="RECOMBINASES_3"/>
    <property type="match status" value="1"/>
</dbReference>
<evidence type="ECO:0000313" key="3">
    <source>
        <dbReference type="EMBL" id="AOH86689.1"/>
    </source>
</evidence>
<dbReference type="InterPro" id="IPR050639">
    <property type="entry name" value="SSR_resolvase"/>
</dbReference>
<dbReference type="Pfam" id="PF13408">
    <property type="entry name" value="Zn_ribbon_recom"/>
    <property type="match status" value="1"/>
</dbReference>
<dbReference type="Gene3D" id="3.40.50.1390">
    <property type="entry name" value="Resolvase, N-terminal catalytic domain"/>
    <property type="match status" value="1"/>
</dbReference>
<dbReference type="SUPFAM" id="SSF53041">
    <property type="entry name" value="Resolvase-like"/>
    <property type="match status" value="1"/>
</dbReference>
<dbReference type="Gene3D" id="3.90.1750.20">
    <property type="entry name" value="Putative Large Serine Recombinase, Chain B, Domain 2"/>
    <property type="match status" value="1"/>
</dbReference>
<dbReference type="PANTHER" id="PTHR30461">
    <property type="entry name" value="DNA-INVERTASE FROM LAMBDOID PROPHAGE"/>
    <property type="match status" value="1"/>
</dbReference>
<dbReference type="Pfam" id="PF00239">
    <property type="entry name" value="Resolvase"/>
    <property type="match status" value="1"/>
</dbReference>
<dbReference type="AlphaFoldDB" id="A0A1B3ZHW7"/>
<dbReference type="InterPro" id="IPR025827">
    <property type="entry name" value="Zn_ribbon_recom_dom"/>
</dbReference>